<sequence length="1249" mass="139126">MRKINNRKSLILAAGGGKYVPNIVRGGNAIPLGNNFYYIKGRKHSAGGVDIGADPKTGLEVEGEEVMKVTPKEVRVYSSVPFLQGNSPAELVMGGANPDAVFNAQEEFKDRNRINDDGTKYENGGKIYDASKNYERAAKVREWTDALVGLFDPTPISGVLDIINARNNDRSNAEMVLAGLSVLPGARVLSKLTRGLGRLTKNQSIIKEGKKISDVVNRDKTLQKAISSFNQSARDGTLAERMRRREIYTPGGDVDLDRIQGEHIKNYNKAIHYFDRYNKLSDSNWANYENFAAASRGINTTVDAYNIGKESVNLVTDENKTNKKKLGGNGRVTNVDGKQSDRYKNNNNNDINQHFVLRSLNRNNVGNNKTVTDILTKDGTAIRFEEAPYSKVDSLVANSIIGDKSLWNAHHLVKSVRAGLTSNPFKYIYNTVENVTNGVYEELLGNIIGKDKAIDVKFHGNINKKPLGGNLPTNQNDFLDTWNASRLATGRYNNQLGDGRLERQAESRNTAREFRSPIGFAMNYGKRAAIRTSSMSDTDYRKEIAHNAQSMKLRLNTPETGQGVIGGAYHAPTHSSYVNQEEFAKDSTVRTHENAHASRATEQEQVISDILGSSSSSTYLRRPTEVYSRLMQFRQANNLDPNIIYDKDSFRELRKTATDYNLINTFKEDEVIDLLNNVAMRNDPNQLNLNNINLNTVPVYAAKYGTKRKSKMGKVISINGNVRNGLIHTPSHEAFAYGGERKPRFNGRYSKPGLHNLSLLASAIIMPKGTVDKEPEKPRRVGWADLHNRLVTADISQKPLDAKRDNTSVAHVISETEKRTRKFNIGGRAKAKVGSGFRINDKKYNVGDTVNYKGQQYLVTDRNEAIPLPDANNNIIDNDIDIPTTNITTPQLTRNIVNGLTNNASTYKKNGETHYFVEAPAVSVPNSNYDMDALQRMILNIPVVNRLTKNANNDINYLSVLDNLKRPYQEDIAKTRNLDNIQFGINLGSSAVDALMSNIFVNQLHSYIPPTITAPTISNPGDIKLNEEDLKDIPEPILMAAAKLKTRYNANPQLAKIEDEIRRTMRDIDRNTSNSRVGLARKQLTALRGQEAKNQVYAQKENIETELINKDKLNQQEVTARNLARYDQYNQALATQMANRARLRLAADTANIQNRLAVSTANANLKAQTDQFNVGNRINSLIHQAGIDGAKAEARANIVSSLLGNVGSAFDVWNRNKRQAKLDEETLKVLGLRAPNVNKLMLRTLGINK</sequence>
<evidence type="ECO:0000313" key="1">
    <source>
        <dbReference type="EMBL" id="QWM89245.1"/>
    </source>
</evidence>
<proteinExistence type="predicted"/>
<keyword evidence="2" id="KW-1185">Reference proteome</keyword>
<dbReference type="Proteomes" id="UP000827429">
    <property type="component" value="Segment"/>
</dbReference>
<dbReference type="EMBL" id="MZ130476">
    <property type="protein sequence ID" value="QWM89245.1"/>
    <property type="molecule type" value="Genomic_DNA"/>
</dbReference>
<protein>
    <submittedName>
        <fullName evidence="1">Uncharacterized protein</fullName>
    </submittedName>
</protein>
<gene>
    <name evidence="1" type="primary">gp_15346</name>
</gene>
<reference evidence="1 2" key="1">
    <citation type="submission" date="2021-04" db="EMBL/GenBank/DDBJ databases">
        <authorList>
            <person name="Shkoporov A.N."/>
            <person name="Stockdale S.R."/>
            <person name="Guerin E."/>
            <person name="Ross R.P."/>
            <person name="Hill C."/>
        </authorList>
    </citation>
    <scope>NUCLEOTIDE SEQUENCE [LARGE SCALE GENOMIC DNA]</scope>
    <source>
        <strain evidence="2">cr123_1</strain>
    </source>
</reference>
<accession>A0AAE7V299</accession>
<dbReference type="GeneID" id="75691365"/>
<dbReference type="KEGG" id="vg:75691365"/>
<organism evidence="1 2">
    <name type="scientific">uncultured phage cr123_1</name>
    <dbReference type="NCBI Taxonomy" id="2986401"/>
    <lineage>
        <taxon>Viruses</taxon>
        <taxon>Duplodnaviria</taxon>
        <taxon>Heunggongvirae</taxon>
        <taxon>Uroviricota</taxon>
        <taxon>Caudoviricetes</taxon>
        <taxon>Crassvirales</taxon>
        <taxon>Intestiviridae</taxon>
        <taxon>Crudevirinae</taxon>
        <taxon>Delmidovirus</taxon>
        <taxon>Delmidovirus copri</taxon>
    </lineage>
</organism>
<name>A0AAE7V299_9CAUD</name>
<dbReference type="RefSeq" id="YP_010358817.1">
    <property type="nucleotide sequence ID" value="NC_062766.1"/>
</dbReference>
<evidence type="ECO:0000313" key="2">
    <source>
        <dbReference type="Proteomes" id="UP000827429"/>
    </source>
</evidence>